<protein>
    <submittedName>
        <fullName evidence="2">Uncharacterized protein</fullName>
    </submittedName>
</protein>
<accession>A0A6C0KLS2</accession>
<proteinExistence type="predicted"/>
<dbReference type="EMBL" id="MN740925">
    <property type="protein sequence ID" value="QHU18121.1"/>
    <property type="molecule type" value="Genomic_DNA"/>
</dbReference>
<organism evidence="2">
    <name type="scientific">viral metagenome</name>
    <dbReference type="NCBI Taxonomy" id="1070528"/>
    <lineage>
        <taxon>unclassified sequences</taxon>
        <taxon>metagenomes</taxon>
        <taxon>organismal metagenomes</taxon>
    </lineage>
</organism>
<feature type="region of interest" description="Disordered" evidence="1">
    <location>
        <begin position="327"/>
        <end position="354"/>
    </location>
</feature>
<name>A0A6C0KLS2_9ZZZZ</name>
<evidence type="ECO:0000256" key="1">
    <source>
        <dbReference type="SAM" id="MobiDB-lite"/>
    </source>
</evidence>
<feature type="compositionally biased region" description="Low complexity" evidence="1">
    <location>
        <begin position="340"/>
        <end position="353"/>
    </location>
</feature>
<sequence length="617" mass="70416">MGGSLSTQKSLLLQNPRNYADQARLSKELADRILHILFSKADFIDILTLSSINQCPRYVFTTAEALQTLFQRIQIYPKLGKSGEVLFTPISHISPGLIKDKTEGTQELLERTKLRNQMCIDIAYMYVRIFQIYGALALTVLDTDPTRRKMQFLPVAKQGYLFPQDTAAKPKTAAFFGGALPQRDRIRADMVKVAFAPIADYVTLDKENYEEGVNFLKLDDKSSTTNILIKWVPSEAQKSKSDTSMTLKGIYDKRGREEVDFDMTMESDSRAPYVRGTKIILKINGTEIQSFFKRLTKWEFIYEEEGETASNAKRFYEKIHEYFSETEGKEDRPAAARRPGVSGTSSSSSGSVSITAGKSAFEGFEQLKKLYEDRYAGKEFPKAYCVARAMTLLLPIFDSERLDKRQPFYSQVCRTTYDFETMGELMPRARKRPNANIYLRSLVSLYYDDYQIRGGEVEFKKTSTGLAELRKASAQIASLYGVTTSPETFLESNQEFRQFDKLCSADPSAKTTKDNLLEIRDVRIVKELMEKVVNPMLKFQQEHTKAVNEFFKKMFDFKEKEKTLAFSEALRKGGRESVNEFCAKARSLLLNYYVKSEAYYIQGVVILEKNLSGITKV</sequence>
<dbReference type="AlphaFoldDB" id="A0A6C0KLS2"/>
<reference evidence="2" key="1">
    <citation type="journal article" date="2020" name="Nature">
        <title>Giant virus diversity and host interactions through global metagenomics.</title>
        <authorList>
            <person name="Schulz F."/>
            <person name="Roux S."/>
            <person name="Paez-Espino D."/>
            <person name="Jungbluth S."/>
            <person name="Walsh D.A."/>
            <person name="Denef V.J."/>
            <person name="McMahon K.D."/>
            <person name="Konstantinidis K.T."/>
            <person name="Eloe-Fadrosh E.A."/>
            <person name="Kyrpides N.C."/>
            <person name="Woyke T."/>
        </authorList>
    </citation>
    <scope>NUCLEOTIDE SEQUENCE</scope>
    <source>
        <strain evidence="2">GVMAG-S-3300013006-138</strain>
    </source>
</reference>
<evidence type="ECO:0000313" key="2">
    <source>
        <dbReference type="EMBL" id="QHU18121.1"/>
    </source>
</evidence>